<dbReference type="SUPFAM" id="SSF64076">
    <property type="entry name" value="MTH938-like"/>
    <property type="match status" value="1"/>
</dbReference>
<dbReference type="Gene3D" id="3.40.50.150">
    <property type="entry name" value="Vaccinia Virus protein VP39"/>
    <property type="match status" value="1"/>
</dbReference>
<dbReference type="EC" id="2.1.1.60" evidence="3"/>
<dbReference type="GO" id="GO:0005634">
    <property type="term" value="C:nucleus"/>
    <property type="evidence" value="ECO:0007669"/>
    <property type="project" value="UniProtKB-SubCell"/>
</dbReference>
<evidence type="ECO:0000256" key="6">
    <source>
        <dbReference type="ARBA" id="ARBA00022603"/>
    </source>
</evidence>
<dbReference type="AlphaFoldDB" id="A0AA85AVW9"/>
<dbReference type="Proteomes" id="UP000050791">
    <property type="component" value="Unassembled WGS sequence"/>
</dbReference>
<keyword evidence="6" id="KW-0489">Methyltransferase</keyword>
<protein>
    <recommendedName>
        <fullName evidence="4">Calmodulin-lysine N-methyltransferase</fullName>
        <ecNumber evidence="3">2.1.1.60</ecNumber>
    </recommendedName>
</protein>
<name>A0AA85AVW9_9TREM</name>
<dbReference type="Gene3D" id="3.40.1230.10">
    <property type="entry name" value="MTH938-like"/>
    <property type="match status" value="1"/>
</dbReference>
<evidence type="ECO:0000256" key="3">
    <source>
        <dbReference type="ARBA" id="ARBA00011914"/>
    </source>
</evidence>
<dbReference type="WBParaSite" id="SMTH1_13150.1">
    <property type="protein sequence ID" value="SMTH1_13150.1"/>
    <property type="gene ID" value="SMTH1_13150"/>
</dbReference>
<keyword evidence="8" id="KW-0539">Nucleus</keyword>
<evidence type="ECO:0000256" key="8">
    <source>
        <dbReference type="ARBA" id="ARBA00023242"/>
    </source>
</evidence>
<organism evidence="9 10">
    <name type="scientific">Schistosoma mattheei</name>
    <dbReference type="NCBI Taxonomy" id="31246"/>
    <lineage>
        <taxon>Eukaryota</taxon>
        <taxon>Metazoa</taxon>
        <taxon>Spiralia</taxon>
        <taxon>Lophotrochozoa</taxon>
        <taxon>Platyhelminthes</taxon>
        <taxon>Trematoda</taxon>
        <taxon>Digenea</taxon>
        <taxon>Strigeidida</taxon>
        <taxon>Schistosomatoidea</taxon>
        <taxon>Schistosomatidae</taxon>
        <taxon>Schistosoma</taxon>
    </lineage>
</organism>
<dbReference type="InterPro" id="IPR019410">
    <property type="entry name" value="Methyltransf_16"/>
</dbReference>
<keyword evidence="7" id="KW-0808">Transferase</keyword>
<evidence type="ECO:0000256" key="1">
    <source>
        <dbReference type="ARBA" id="ARBA00004123"/>
    </source>
</evidence>
<evidence type="ECO:0000256" key="7">
    <source>
        <dbReference type="ARBA" id="ARBA00022679"/>
    </source>
</evidence>
<evidence type="ECO:0000313" key="10">
    <source>
        <dbReference type="WBParaSite" id="SMTH1_13150.1"/>
    </source>
</evidence>
<dbReference type="Pfam" id="PF10294">
    <property type="entry name" value="Methyltransf_16"/>
    <property type="match status" value="1"/>
</dbReference>
<accession>A0AA85AVW9</accession>
<reference evidence="10" key="1">
    <citation type="submission" date="2023-11" db="UniProtKB">
        <authorList>
            <consortium name="WormBaseParasite"/>
        </authorList>
    </citation>
    <scope>IDENTIFICATION</scope>
</reference>
<dbReference type="GO" id="GO:0032259">
    <property type="term" value="P:methylation"/>
    <property type="evidence" value="ECO:0007669"/>
    <property type="project" value="UniProtKB-KW"/>
</dbReference>
<dbReference type="PANTHER" id="PTHR13539">
    <property type="entry name" value="CALMODULIN-LYSINE N-METHYLTRANSFERASE"/>
    <property type="match status" value="1"/>
</dbReference>
<dbReference type="PANTHER" id="PTHR13539:SF3">
    <property type="entry name" value="CALMODULIN-LYSINE N-METHYLTRANSFERASE"/>
    <property type="match status" value="1"/>
</dbReference>
<evidence type="ECO:0000256" key="2">
    <source>
        <dbReference type="ARBA" id="ARBA00004496"/>
    </source>
</evidence>
<proteinExistence type="predicted"/>
<evidence type="ECO:0000256" key="4">
    <source>
        <dbReference type="ARBA" id="ARBA00020594"/>
    </source>
</evidence>
<evidence type="ECO:0000256" key="5">
    <source>
        <dbReference type="ARBA" id="ARBA00022490"/>
    </source>
</evidence>
<dbReference type="GO" id="GO:0018025">
    <property type="term" value="F:calmodulin-lysine N-methyltransferase activity"/>
    <property type="evidence" value="ECO:0007669"/>
    <property type="project" value="UniProtKB-EC"/>
</dbReference>
<dbReference type="GO" id="GO:0005737">
    <property type="term" value="C:cytoplasm"/>
    <property type="evidence" value="ECO:0007669"/>
    <property type="project" value="UniProtKB-SubCell"/>
</dbReference>
<evidence type="ECO:0000313" key="9">
    <source>
        <dbReference type="Proteomes" id="UP000050791"/>
    </source>
</evidence>
<dbReference type="InterPro" id="IPR025800">
    <property type="entry name" value="CaM-Lys-N-MeTrfase"/>
</dbReference>
<dbReference type="InterPro" id="IPR036748">
    <property type="entry name" value="MTH938-like_sf"/>
</dbReference>
<comment type="subcellular location">
    <subcellularLocation>
        <location evidence="2">Cytoplasm</location>
    </subcellularLocation>
    <subcellularLocation>
        <location evidence="1">Nucleus</location>
    </subcellularLocation>
</comment>
<dbReference type="InterPro" id="IPR029063">
    <property type="entry name" value="SAM-dependent_MTases_sf"/>
</dbReference>
<keyword evidence="5" id="KW-0963">Cytoplasm</keyword>
<sequence length="516" mass="58331">MNKRNRSSSQLWSILAHAVKCSYKEGKPKLSCSRHFETSRLTKKVFEVHLLEQSAEIDENTLWLELVPRPVIHQSNDSLELPTIVSSLHVRIYKTLSIAKTTDSSCMNPLLDVLTGFDNTGNVHLWSSEILLAHSMFFDCLYPGLWNELYNNFGDHPIENVCELCAGMTGAAGLAISLRKYSNIFKTSYVLITDGNDQCVASISSIIEHNSKRLLDNCNIDQAFLLHMDVKNIRWPEDSSQSSSSLIAELDESLVHRFDLIIAADCFFDQSYHLSMLNTINRLLSLQSGSTFLAISPLRGNSLHNFINLAYRMEQTYSWTVKLIPPSDYLSSQFISYLIDESNRVQFNDSELDNKIVVGGFALFASAVYIRFYKLTVTRPSKYLCPMSQCSPLIKNMSWGSITVETISEDGTINPNKLITYRDAKLWPNGSRAWDWNESGTGHFAGIQKQDVDELLSYKPNIIILSKGVLSQLKVPQSLIDHINQSDPHIKVIVETSKKHSNCITNMQFKVNVLQP</sequence>